<feature type="compositionally biased region" description="Basic and acidic residues" evidence="1">
    <location>
        <begin position="7"/>
        <end position="18"/>
    </location>
</feature>
<dbReference type="EMBL" id="FOKW01000003">
    <property type="protein sequence ID" value="SFB97769.1"/>
    <property type="molecule type" value="Genomic_DNA"/>
</dbReference>
<dbReference type="RefSeq" id="WP_281244006.1">
    <property type="nucleotide sequence ID" value="NZ_FOKW01000003.1"/>
</dbReference>
<dbReference type="Proteomes" id="UP000199161">
    <property type="component" value="Unassembled WGS sequence"/>
</dbReference>
<sequence>MTLSIHADADDPARRPVDHGVGSGKIGRATLEAGSGERAGDRT</sequence>
<evidence type="ECO:0000313" key="3">
    <source>
        <dbReference type="Proteomes" id="UP000199161"/>
    </source>
</evidence>
<evidence type="ECO:0000313" key="2">
    <source>
        <dbReference type="EMBL" id="SFB97769.1"/>
    </source>
</evidence>
<dbReference type="AlphaFoldDB" id="A0A1I1FE58"/>
<reference evidence="3" key="1">
    <citation type="submission" date="2016-10" db="EMBL/GenBank/DDBJ databases">
        <authorList>
            <person name="Varghese N."/>
            <person name="Submissions S."/>
        </authorList>
    </citation>
    <scope>NUCLEOTIDE SEQUENCE [LARGE SCALE GENOMIC DNA]</scope>
    <source>
        <strain evidence="3">DSM 13078</strain>
    </source>
</reference>
<name>A0A1I1FE58_NATHA</name>
<organism evidence="2 3">
    <name type="scientific">Natronobacterium haloterrestre</name>
    <name type="common">Halobiforma haloterrestris</name>
    <dbReference type="NCBI Taxonomy" id="148448"/>
    <lineage>
        <taxon>Archaea</taxon>
        <taxon>Methanobacteriati</taxon>
        <taxon>Methanobacteriota</taxon>
        <taxon>Stenosarchaea group</taxon>
        <taxon>Halobacteria</taxon>
        <taxon>Halobacteriales</taxon>
        <taxon>Natrialbaceae</taxon>
        <taxon>Natronobacterium</taxon>
    </lineage>
</organism>
<feature type="region of interest" description="Disordered" evidence="1">
    <location>
        <begin position="1"/>
        <end position="43"/>
    </location>
</feature>
<gene>
    <name evidence="2" type="ORF">SAMN05444422_103320</name>
</gene>
<evidence type="ECO:0000256" key="1">
    <source>
        <dbReference type="SAM" id="MobiDB-lite"/>
    </source>
</evidence>
<accession>A0A1I1FE58</accession>
<keyword evidence="3" id="KW-1185">Reference proteome</keyword>
<proteinExistence type="predicted"/>
<protein>
    <submittedName>
        <fullName evidence="2">Uncharacterized protein</fullName>
    </submittedName>
</protein>